<dbReference type="Pfam" id="PF18052">
    <property type="entry name" value="Rx_N"/>
    <property type="match status" value="1"/>
</dbReference>
<dbReference type="InterPro" id="IPR041118">
    <property type="entry name" value="Rx_N"/>
</dbReference>
<feature type="domain" description="Disease resistance N-terminal" evidence="8">
    <location>
        <begin position="34"/>
        <end position="85"/>
    </location>
</feature>
<dbReference type="PANTHER" id="PTHR36766:SF35">
    <property type="entry name" value="DISEASE RESISTANCE PROTEIN RGA3"/>
    <property type="match status" value="1"/>
</dbReference>
<feature type="coiled-coil region" evidence="5">
    <location>
        <begin position="35"/>
        <end position="89"/>
    </location>
</feature>
<accession>A0AAP0WZD7</accession>
<dbReference type="EMBL" id="JBBPBK010000006">
    <property type="protein sequence ID" value="KAK9282716.1"/>
    <property type="molecule type" value="Genomic_DNA"/>
</dbReference>
<dbReference type="GO" id="GO:0006952">
    <property type="term" value="P:defense response"/>
    <property type="evidence" value="ECO:0007669"/>
    <property type="project" value="UniProtKB-KW"/>
</dbReference>
<keyword evidence="3" id="KW-0611">Plant defense</keyword>
<reference evidence="9 10" key="1">
    <citation type="journal article" date="2024" name="Plant J.">
        <title>Genome sequences and population genomics reveal climatic adaptation and genomic divergence between two closely related sweetgum species.</title>
        <authorList>
            <person name="Xu W.Q."/>
            <person name="Ren C.Q."/>
            <person name="Zhang X.Y."/>
            <person name="Comes H.P."/>
            <person name="Liu X.H."/>
            <person name="Li Y.G."/>
            <person name="Kettle C.J."/>
            <person name="Jalonen R."/>
            <person name="Gaisberger H."/>
            <person name="Ma Y.Z."/>
            <person name="Qiu Y.X."/>
        </authorList>
    </citation>
    <scope>NUCLEOTIDE SEQUENCE [LARGE SCALE GENOMIC DNA]</scope>
    <source>
        <strain evidence="9">Hangzhou</strain>
    </source>
</reference>
<dbReference type="Gene3D" id="3.40.50.300">
    <property type="entry name" value="P-loop containing nucleotide triphosphate hydrolases"/>
    <property type="match status" value="1"/>
</dbReference>
<evidence type="ECO:0000256" key="2">
    <source>
        <dbReference type="ARBA" id="ARBA00022741"/>
    </source>
</evidence>
<organism evidence="9 10">
    <name type="scientific">Liquidambar formosana</name>
    <name type="common">Formosan gum</name>
    <dbReference type="NCBI Taxonomy" id="63359"/>
    <lineage>
        <taxon>Eukaryota</taxon>
        <taxon>Viridiplantae</taxon>
        <taxon>Streptophyta</taxon>
        <taxon>Embryophyta</taxon>
        <taxon>Tracheophyta</taxon>
        <taxon>Spermatophyta</taxon>
        <taxon>Magnoliopsida</taxon>
        <taxon>eudicotyledons</taxon>
        <taxon>Gunneridae</taxon>
        <taxon>Pentapetalae</taxon>
        <taxon>Saxifragales</taxon>
        <taxon>Altingiaceae</taxon>
        <taxon>Liquidambar</taxon>
    </lineage>
</organism>
<evidence type="ECO:0000259" key="8">
    <source>
        <dbReference type="Pfam" id="PF18052"/>
    </source>
</evidence>
<dbReference type="GO" id="GO:0043531">
    <property type="term" value="F:ADP binding"/>
    <property type="evidence" value="ECO:0007669"/>
    <property type="project" value="InterPro"/>
</dbReference>
<evidence type="ECO:0000256" key="5">
    <source>
        <dbReference type="SAM" id="Coils"/>
    </source>
</evidence>
<evidence type="ECO:0000256" key="1">
    <source>
        <dbReference type="ARBA" id="ARBA00022737"/>
    </source>
</evidence>
<gene>
    <name evidence="9" type="ORF">L1049_010936</name>
</gene>
<dbReference type="SUPFAM" id="SSF52540">
    <property type="entry name" value="P-loop containing nucleoside triphosphate hydrolases"/>
    <property type="match status" value="1"/>
</dbReference>
<proteinExistence type="predicted"/>
<keyword evidence="4" id="KW-0067">ATP-binding</keyword>
<dbReference type="PANTHER" id="PTHR36766">
    <property type="entry name" value="PLANT BROAD-SPECTRUM MILDEW RESISTANCE PROTEIN RPW8"/>
    <property type="match status" value="1"/>
</dbReference>
<evidence type="ECO:0000256" key="6">
    <source>
        <dbReference type="SAM" id="MobiDB-lite"/>
    </source>
</evidence>
<comment type="caution">
    <text evidence="9">The sequence shown here is derived from an EMBL/GenBank/DDBJ whole genome shotgun (WGS) entry which is preliminary data.</text>
</comment>
<evidence type="ECO:0008006" key="11">
    <source>
        <dbReference type="Google" id="ProtNLM"/>
    </source>
</evidence>
<sequence>MGSKVENGFLSQLGSLGASHTVPFFQFVFCFNWEKSKLENTLLSIRALISDLEKKQETSDSEQYWRTTLRDICNEGRQLVDQIDEAQRRVHVNGNMAAKVLCFLSHLPFYSVMAWKMKRYRERLNAAAEDYTKFPPLQQVKGSTDKRKQTKETTPYSEQVTKVMGREMDKEAIKTLIKKYDNKENVLIIPITGIGGLGKTTLARLVFNDGEVFDLKMWVWVGSVFDVKTLVKKVIRASTKKECPDSEMDLLQHRLREELDGKKYLLVLDDVWETNRERWMEFQHLLMGGARGSLILVTTRHNDAGRFMSNTDYVQNMMVLLHKNKIE</sequence>
<keyword evidence="1" id="KW-0677">Repeat</keyword>
<keyword evidence="2" id="KW-0547">Nucleotide-binding</keyword>
<dbReference type="InterPro" id="IPR002182">
    <property type="entry name" value="NB-ARC"/>
</dbReference>
<dbReference type="Pfam" id="PF00931">
    <property type="entry name" value="NB-ARC"/>
    <property type="match status" value="1"/>
</dbReference>
<feature type="domain" description="NB-ARC" evidence="7">
    <location>
        <begin position="172"/>
        <end position="320"/>
    </location>
</feature>
<keyword evidence="10" id="KW-1185">Reference proteome</keyword>
<dbReference type="PRINTS" id="PR00364">
    <property type="entry name" value="DISEASERSIST"/>
</dbReference>
<feature type="region of interest" description="Disordered" evidence="6">
    <location>
        <begin position="139"/>
        <end position="158"/>
    </location>
</feature>
<protein>
    <recommendedName>
        <fullName evidence="11">Disease resistance protein RGA3</fullName>
    </recommendedName>
</protein>
<dbReference type="InterPro" id="IPR027417">
    <property type="entry name" value="P-loop_NTPase"/>
</dbReference>
<evidence type="ECO:0000313" key="10">
    <source>
        <dbReference type="Proteomes" id="UP001415857"/>
    </source>
</evidence>
<dbReference type="Proteomes" id="UP001415857">
    <property type="component" value="Unassembled WGS sequence"/>
</dbReference>
<name>A0AAP0WZD7_LIQFO</name>
<evidence type="ECO:0000256" key="3">
    <source>
        <dbReference type="ARBA" id="ARBA00022821"/>
    </source>
</evidence>
<evidence type="ECO:0000313" key="9">
    <source>
        <dbReference type="EMBL" id="KAK9282716.1"/>
    </source>
</evidence>
<keyword evidence="5" id="KW-0175">Coiled coil</keyword>
<evidence type="ECO:0000259" key="7">
    <source>
        <dbReference type="Pfam" id="PF00931"/>
    </source>
</evidence>
<dbReference type="GO" id="GO:0005524">
    <property type="term" value="F:ATP binding"/>
    <property type="evidence" value="ECO:0007669"/>
    <property type="project" value="UniProtKB-KW"/>
</dbReference>
<evidence type="ECO:0000256" key="4">
    <source>
        <dbReference type="ARBA" id="ARBA00022840"/>
    </source>
</evidence>
<dbReference type="AlphaFoldDB" id="A0AAP0WZD7"/>